<dbReference type="Pfam" id="PF13827">
    <property type="entry name" value="DUF4189"/>
    <property type="match status" value="1"/>
</dbReference>
<keyword evidence="1" id="KW-0732">Signal</keyword>
<dbReference type="RefSeq" id="WP_260992396.1">
    <property type="nucleotide sequence ID" value="NZ_JAODWD010000002.1"/>
</dbReference>
<comment type="caution">
    <text evidence="3">The sequence shown here is derived from an EMBL/GenBank/DDBJ whole genome shotgun (WGS) entry which is preliminary data.</text>
</comment>
<feature type="signal peptide" evidence="1">
    <location>
        <begin position="1"/>
        <end position="40"/>
    </location>
</feature>
<feature type="domain" description="DUF4189" evidence="2">
    <location>
        <begin position="46"/>
        <end position="131"/>
    </location>
</feature>
<dbReference type="InterPro" id="IPR025240">
    <property type="entry name" value="DUF4189"/>
</dbReference>
<dbReference type="InterPro" id="IPR006311">
    <property type="entry name" value="TAT_signal"/>
</dbReference>
<evidence type="ECO:0000259" key="2">
    <source>
        <dbReference type="Pfam" id="PF13827"/>
    </source>
</evidence>
<evidence type="ECO:0000313" key="4">
    <source>
        <dbReference type="Proteomes" id="UP001206639"/>
    </source>
</evidence>
<feature type="chain" id="PRO_5045839333" evidence="1">
    <location>
        <begin position="41"/>
        <end position="147"/>
    </location>
</feature>
<reference evidence="4" key="1">
    <citation type="submission" date="2023-07" db="EMBL/GenBank/DDBJ databases">
        <authorList>
            <person name="Deng Y."/>
            <person name="Zhang Y.-Q."/>
        </authorList>
    </citation>
    <scope>NUCLEOTIDE SEQUENCE [LARGE SCALE GENOMIC DNA]</scope>
    <source>
        <strain evidence="4">CPCC 205710</strain>
    </source>
</reference>
<dbReference type="PROSITE" id="PS51318">
    <property type="entry name" value="TAT"/>
    <property type="match status" value="1"/>
</dbReference>
<accession>A0ABT2M7U9</accession>
<dbReference type="Proteomes" id="UP001206639">
    <property type="component" value="Unassembled WGS sequence"/>
</dbReference>
<name>A0ABT2M7U9_9MYCO</name>
<gene>
    <name evidence="3" type="ORF">N4S67_07880</name>
</gene>
<protein>
    <submittedName>
        <fullName evidence="3">DUF4189 domain-containing protein</fullName>
    </submittedName>
</protein>
<keyword evidence="4" id="KW-1185">Reference proteome</keyword>
<sequence length="147" mass="15168">MTTVDNRQNRRRATKAAVTTMLVATAAAIAAALGAGAAHAAEPTTYVQVVYSPATGAYGEATGSASPADLYNIAMTQCQNRGGGTDCRLLHTSVNSCAALAVQIKSPDVFRVGDAPTRVQADFRALRSVPSSYILMSRCSTGDEGIG</sequence>
<evidence type="ECO:0000256" key="1">
    <source>
        <dbReference type="SAM" id="SignalP"/>
    </source>
</evidence>
<proteinExistence type="predicted"/>
<evidence type="ECO:0000313" key="3">
    <source>
        <dbReference type="EMBL" id="MCT7658338.1"/>
    </source>
</evidence>
<dbReference type="EMBL" id="JAODWD010000002">
    <property type="protein sequence ID" value="MCT7658338.1"/>
    <property type="molecule type" value="Genomic_DNA"/>
</dbReference>
<organism evidence="3 4">
    <name type="scientific">Mycobacterium deserti</name>
    <dbReference type="NCBI Taxonomy" id="2978347"/>
    <lineage>
        <taxon>Bacteria</taxon>
        <taxon>Bacillati</taxon>
        <taxon>Actinomycetota</taxon>
        <taxon>Actinomycetes</taxon>
        <taxon>Mycobacteriales</taxon>
        <taxon>Mycobacteriaceae</taxon>
        <taxon>Mycobacterium</taxon>
    </lineage>
</organism>